<dbReference type="PROSITE" id="PS50827">
    <property type="entry name" value="DDT"/>
    <property type="match status" value="1"/>
</dbReference>
<feature type="compositionally biased region" description="Basic residues" evidence="6">
    <location>
        <begin position="193"/>
        <end position="211"/>
    </location>
</feature>
<feature type="transmembrane region" description="Helical" evidence="7">
    <location>
        <begin position="77"/>
        <end position="102"/>
    </location>
</feature>
<evidence type="ECO:0000256" key="2">
    <source>
        <dbReference type="ARBA" id="ARBA00022723"/>
    </source>
</evidence>
<evidence type="ECO:0000256" key="1">
    <source>
        <dbReference type="ARBA" id="ARBA00004123"/>
    </source>
</evidence>
<dbReference type="InterPro" id="IPR018501">
    <property type="entry name" value="DDT_dom"/>
</dbReference>
<feature type="region of interest" description="Disordered" evidence="6">
    <location>
        <begin position="1275"/>
        <end position="1294"/>
    </location>
</feature>
<dbReference type="InterPro" id="IPR011011">
    <property type="entry name" value="Znf_FYVE_PHD"/>
</dbReference>
<feature type="region of interest" description="Disordered" evidence="6">
    <location>
        <begin position="1201"/>
        <end position="1228"/>
    </location>
</feature>
<feature type="region of interest" description="Disordered" evidence="6">
    <location>
        <begin position="193"/>
        <end position="245"/>
    </location>
</feature>
<dbReference type="EnsemblMetazoa" id="PPA22766.1">
    <property type="protein sequence ID" value="PPA22766.1"/>
    <property type="gene ID" value="WBGene00112320"/>
</dbReference>
<name>A0A2A6D348_PRIPA</name>
<keyword evidence="7" id="KW-0812">Transmembrane</keyword>
<accession>A0A8R1YHD7</accession>
<dbReference type="GO" id="GO:0006357">
    <property type="term" value="P:regulation of transcription by RNA polymerase II"/>
    <property type="evidence" value="ECO:0000318"/>
    <property type="project" value="GO_Central"/>
</dbReference>
<feature type="compositionally biased region" description="Acidic residues" evidence="6">
    <location>
        <begin position="1201"/>
        <end position="1213"/>
    </location>
</feature>
<dbReference type="InterPro" id="IPR019786">
    <property type="entry name" value="Zinc_finger_PHD-type_CS"/>
</dbReference>
<keyword evidence="2" id="KW-0479">Metal-binding</keyword>
<dbReference type="InterPro" id="IPR013083">
    <property type="entry name" value="Znf_RING/FYVE/PHD"/>
</dbReference>
<keyword evidence="3" id="KW-0863">Zinc-finger</keyword>
<evidence type="ECO:0000256" key="3">
    <source>
        <dbReference type="ARBA" id="ARBA00022771"/>
    </source>
</evidence>
<dbReference type="PANTHER" id="PTHR45975:SF2">
    <property type="entry name" value="NUCLEOSOME-REMODELING FACTOR SUBUNIT BPTF"/>
    <property type="match status" value="1"/>
</dbReference>
<dbReference type="SMART" id="SM00571">
    <property type="entry name" value="DDT"/>
    <property type="match status" value="1"/>
</dbReference>
<keyword evidence="4" id="KW-0862">Zinc</keyword>
<dbReference type="Pfam" id="PF23011">
    <property type="entry name" value="PHD-1st_NSD"/>
    <property type="match status" value="1"/>
</dbReference>
<keyword evidence="7" id="KW-1133">Transmembrane helix</keyword>
<gene>
    <name evidence="8" type="primary">WBGene00112320</name>
</gene>
<keyword evidence="5" id="KW-0539">Nucleus</keyword>
<dbReference type="Pfam" id="PF15613">
    <property type="entry name" value="WSD"/>
    <property type="match status" value="1"/>
</dbReference>
<protein>
    <submittedName>
        <fullName evidence="8">PHD finger motif containing protein</fullName>
    </submittedName>
</protein>
<keyword evidence="7" id="KW-0472">Membrane</keyword>
<proteinExistence type="predicted"/>
<feature type="transmembrane region" description="Helical" evidence="7">
    <location>
        <begin position="6"/>
        <end position="29"/>
    </location>
</feature>
<dbReference type="InterPro" id="IPR059153">
    <property type="entry name" value="NSD_PHD-1st"/>
</dbReference>
<feature type="transmembrane region" description="Helical" evidence="7">
    <location>
        <begin position="114"/>
        <end position="144"/>
    </location>
</feature>
<evidence type="ECO:0000313" key="8">
    <source>
        <dbReference type="EnsemblMetazoa" id="PPA22766.1"/>
    </source>
</evidence>
<evidence type="ECO:0000256" key="5">
    <source>
        <dbReference type="ARBA" id="ARBA00023242"/>
    </source>
</evidence>
<evidence type="ECO:0000256" key="7">
    <source>
        <dbReference type="SAM" id="Phobius"/>
    </source>
</evidence>
<evidence type="ECO:0000256" key="6">
    <source>
        <dbReference type="SAM" id="MobiDB-lite"/>
    </source>
</evidence>
<dbReference type="GO" id="GO:0016589">
    <property type="term" value="C:NURF complex"/>
    <property type="evidence" value="ECO:0000318"/>
    <property type="project" value="GO_Central"/>
</dbReference>
<accession>A0A2A6D348</accession>
<evidence type="ECO:0000256" key="4">
    <source>
        <dbReference type="ARBA" id="ARBA00022833"/>
    </source>
</evidence>
<dbReference type="SMART" id="SM00249">
    <property type="entry name" value="PHD"/>
    <property type="match status" value="1"/>
</dbReference>
<keyword evidence="9" id="KW-1185">Reference proteome</keyword>
<evidence type="ECO:0000313" key="9">
    <source>
        <dbReference type="Proteomes" id="UP000005239"/>
    </source>
</evidence>
<feature type="transmembrane region" description="Helical" evidence="7">
    <location>
        <begin position="150"/>
        <end position="174"/>
    </location>
</feature>
<reference evidence="9" key="1">
    <citation type="journal article" date="2008" name="Nat. Genet.">
        <title>The Pristionchus pacificus genome provides a unique perspective on nematode lifestyle and parasitism.</title>
        <authorList>
            <person name="Dieterich C."/>
            <person name="Clifton S.W."/>
            <person name="Schuster L.N."/>
            <person name="Chinwalla A."/>
            <person name="Delehaunty K."/>
            <person name="Dinkelacker I."/>
            <person name="Fulton L."/>
            <person name="Fulton R."/>
            <person name="Godfrey J."/>
            <person name="Minx P."/>
            <person name="Mitreva M."/>
            <person name="Roeseler W."/>
            <person name="Tian H."/>
            <person name="Witte H."/>
            <person name="Yang S.P."/>
            <person name="Wilson R.K."/>
            <person name="Sommer R.J."/>
        </authorList>
    </citation>
    <scope>NUCLEOTIDE SEQUENCE [LARGE SCALE GENOMIC DNA]</scope>
    <source>
        <strain evidence="9">PS312</strain>
    </source>
</reference>
<comment type="subcellular location">
    <subcellularLocation>
        <location evidence="1">Nucleus</location>
    </subcellularLocation>
</comment>
<dbReference type="PROSITE" id="PS01359">
    <property type="entry name" value="ZF_PHD_1"/>
    <property type="match status" value="1"/>
</dbReference>
<dbReference type="GO" id="GO:0008270">
    <property type="term" value="F:zinc ion binding"/>
    <property type="evidence" value="ECO:0007669"/>
    <property type="project" value="UniProtKB-KW"/>
</dbReference>
<organism evidence="8 9">
    <name type="scientific">Pristionchus pacificus</name>
    <name type="common">Parasitic nematode worm</name>
    <dbReference type="NCBI Taxonomy" id="54126"/>
    <lineage>
        <taxon>Eukaryota</taxon>
        <taxon>Metazoa</taxon>
        <taxon>Ecdysozoa</taxon>
        <taxon>Nematoda</taxon>
        <taxon>Chromadorea</taxon>
        <taxon>Rhabditida</taxon>
        <taxon>Rhabditina</taxon>
        <taxon>Diplogasteromorpha</taxon>
        <taxon>Diplogasteroidea</taxon>
        <taxon>Neodiplogasteridae</taxon>
        <taxon>Pristionchus</taxon>
    </lineage>
</organism>
<dbReference type="Pfam" id="PF02791">
    <property type="entry name" value="DDT"/>
    <property type="match status" value="1"/>
</dbReference>
<dbReference type="PROSITE" id="PS50016">
    <property type="entry name" value="ZF_PHD_2"/>
    <property type="match status" value="1"/>
</dbReference>
<dbReference type="Proteomes" id="UP000005239">
    <property type="component" value="Unassembled WGS sequence"/>
</dbReference>
<dbReference type="SUPFAM" id="SSF57903">
    <property type="entry name" value="FYVE/PHD zinc finger"/>
    <property type="match status" value="1"/>
</dbReference>
<dbReference type="PANTHER" id="PTHR45975">
    <property type="entry name" value="NUCLEOSOME-REMODELING FACTOR SUBUNIT BPTF"/>
    <property type="match status" value="1"/>
</dbReference>
<dbReference type="InterPro" id="IPR028941">
    <property type="entry name" value="WHIM2_dom"/>
</dbReference>
<feature type="transmembrane region" description="Helical" evidence="7">
    <location>
        <begin position="49"/>
        <end position="71"/>
    </location>
</feature>
<sequence>MVSHNVTSTFLLVELVLSSASLIASLAVISAQYQSEPLDPIRDFPQWEWIVYCILALSTVISSIAALFSLANNSSKLYLILHFIFITLVTLAIGKSLFTLIFNPSFSDFNCRMITAAFITSAIWFFLTGFLIIFTFGSLAILILSDASMWPHILASITGGLLLISLFEHIRIVISMKNLKSIKKNEECAMRPIAHKKNKLRRSGRPPKPKRIEHTLAVTPRGRGRPRGSKNKHTPGRTPKLSIKKPWDEDEFVHEHADDMEDEDEDESDVEDKPVIDFDDVDEELDLDSVPLNSSYEELPEGSMCPWLEMAPNEIPLLELPSTSADLALPSSILMKTLEVYELCRSFYRSLYISPFLLEDFCAALATTENSLLLSELHICLFKMCLRDDDEEQVNYTVMDTHNSFNILIQLLEPMTYGEIIRQYAEAHRDLMPKEAYDALNDEAYPFVGPEPRLHVLHWLCDKFLESQEFKKIVRTDGKLVVEDKCRECNKAGDLLPCDSCEAAYHLKCLDMRDVPEGSWNCAVCEKHNVKGLTDSAPLGQLNLRQPLRMTPLGWDRHGRTYWFAARRIFIQDDCGEEVVYYSTAPQFHELVTRLDDERLELALCRELKEHLHSILDQMAVTMELTNERRDAEMTKPGVVVANSYLAIDNVIRMSDILLSLSDDSKGEDEDMIDEVENADTPLFVRVERTMGIKGGYLTNTFWSGGVEHDTLLEYKGAEGINDPSSGFRIGPDDSGYKLYRNHFSTCDLARPAPLRQREKDRKKYMCGRFSLDGDGHFEWSLAKGKDLYGSQGMTARYIEWMINKMYKRIPMELMHRKWPDYVEKFMELVQKGRSVSVLKEAILLLECGMRKTLFLPQWWSSLGSTSFRRMTMEWREERSKEDKAKKKNERELVIADADDDSIIWVKYTKCAGAPKHNIWRMKDEQYRVNGRDVLGGWYWMSVTATRERRTAPTRFIKGKKVNEEWTSKSNRLESLIGKWNEKRVKEKMKSEEETRIDGPPGCFSPGCNGEKYKGCYSIQCRLRAKRDAEKEAELKNKSMIEKKRSELGGEVPYPMPQPLKFEARNGKKSLFVIKARYLRRLARTGGLNQNIFIPGFSPTAKANPSAWNYPCMRPLFDHCWRYNTMMGRSMQALALQLRVLWSGVRWADMNPIDKDEKEVVIHHADRDEIRVVIGHKEMPPDGTYERYEVSLTSRYLDGDGYGEIEDEDTEEEMTSRNQRGDASGRKRKAAIKAVAKTRGKNLSQKTVTWMDGVDLRLHEIKDYWKKRNDIKNGVKTANGMRPVNQSPSGRPLRTSNNMQGRYASLHEGFTVPSDSPYPPMAKRPKMDINAKYDEKYISRGYPPDVNVRRTGQGKEFPVGFIRGGGGGGHLTGGNGPQPGQPTRRVVMVNAHGTRRAGLSMVNRMGQLDEHPPLIPRYDSPSANINRNMAPIQTQRVQAGTGKVIMIRRPDGSTQLLRPVQGGMEGDGEPRMITSMGIRGGRGGMVMASRGGIVRMPAGGGRTMGIRPAEDPFMKRMAIEKNVGQRIIMNNPQDGYDGMSHGYPQMRQQSRMAPSTMQYNKNMMGGNTNRFIPPRQQMYADRGMINRDMRYGMNPHVRRMHPMDKRGMDGRWNNRTGRSIRFDFEQNEDEDRAIAEAIAREEEIMRQEEEEKKRVLNSDMYSEMESPQWYEDSFFSTSSHLEIHPDDDSDTKEIKNMMESMIDKVCKWDKEYGWSTGVKKGMIKRRIEIDPHVAIMRRSINKQQEIIVGERIENLKREINKRRVTLEVAAEAELGVNAPWKKNRGRPNKGTVTS</sequence>
<dbReference type="InterPro" id="IPR019787">
    <property type="entry name" value="Znf_PHD-finger"/>
</dbReference>
<reference evidence="8" key="2">
    <citation type="submission" date="2022-06" db="UniProtKB">
        <authorList>
            <consortium name="EnsemblMetazoa"/>
        </authorList>
    </citation>
    <scope>IDENTIFICATION</scope>
    <source>
        <strain evidence="8">PS312</strain>
    </source>
</reference>
<dbReference type="InterPro" id="IPR001965">
    <property type="entry name" value="Znf_PHD"/>
</dbReference>
<feature type="compositionally biased region" description="Basic residues" evidence="6">
    <location>
        <begin position="222"/>
        <end position="235"/>
    </location>
</feature>
<dbReference type="GO" id="GO:0000978">
    <property type="term" value="F:RNA polymerase II cis-regulatory region sequence-specific DNA binding"/>
    <property type="evidence" value="ECO:0000318"/>
    <property type="project" value="GO_Central"/>
</dbReference>
<feature type="compositionally biased region" description="Polar residues" evidence="6">
    <location>
        <begin position="1284"/>
        <end position="1294"/>
    </location>
</feature>
<dbReference type="Gene3D" id="3.30.40.10">
    <property type="entry name" value="Zinc/RING finger domain, C3HC4 (zinc finger)"/>
    <property type="match status" value="1"/>
</dbReference>
<dbReference type="InterPro" id="IPR038028">
    <property type="entry name" value="BPTF"/>
</dbReference>